<name>A0ABU6XQC9_9FABA</name>
<evidence type="ECO:0000256" key="1">
    <source>
        <dbReference type="SAM" id="MobiDB-lite"/>
    </source>
</evidence>
<gene>
    <name evidence="2" type="ORF">PIB30_083998</name>
</gene>
<dbReference type="EMBL" id="JASCZI010212797">
    <property type="protein sequence ID" value="MED6200327.1"/>
    <property type="molecule type" value="Genomic_DNA"/>
</dbReference>
<accession>A0ABU6XQC9</accession>
<evidence type="ECO:0000313" key="3">
    <source>
        <dbReference type="Proteomes" id="UP001341840"/>
    </source>
</evidence>
<feature type="compositionally biased region" description="Acidic residues" evidence="1">
    <location>
        <begin position="99"/>
        <end position="108"/>
    </location>
</feature>
<protein>
    <submittedName>
        <fullName evidence="2">Uncharacterized protein</fullName>
    </submittedName>
</protein>
<feature type="compositionally biased region" description="Polar residues" evidence="1">
    <location>
        <begin position="1"/>
        <end position="16"/>
    </location>
</feature>
<dbReference type="Proteomes" id="UP001341840">
    <property type="component" value="Unassembled WGS sequence"/>
</dbReference>
<reference evidence="2 3" key="1">
    <citation type="journal article" date="2023" name="Plants (Basel)">
        <title>Bridging the Gap: Combining Genomics and Transcriptomics Approaches to Understand Stylosanthes scabra, an Orphan Legume from the Brazilian Caatinga.</title>
        <authorList>
            <person name="Ferreira-Neto J.R.C."/>
            <person name="da Silva M.D."/>
            <person name="Binneck E."/>
            <person name="de Melo N.F."/>
            <person name="da Silva R.H."/>
            <person name="de Melo A.L.T.M."/>
            <person name="Pandolfi V."/>
            <person name="Bustamante F.O."/>
            <person name="Brasileiro-Vidal A.C."/>
            <person name="Benko-Iseppon A.M."/>
        </authorList>
    </citation>
    <scope>NUCLEOTIDE SEQUENCE [LARGE SCALE GENOMIC DNA]</scope>
    <source>
        <tissue evidence="2">Leaves</tissue>
    </source>
</reference>
<feature type="region of interest" description="Disordered" evidence="1">
    <location>
        <begin position="1"/>
        <end position="36"/>
    </location>
</feature>
<evidence type="ECO:0000313" key="2">
    <source>
        <dbReference type="EMBL" id="MED6200327.1"/>
    </source>
</evidence>
<organism evidence="2 3">
    <name type="scientific">Stylosanthes scabra</name>
    <dbReference type="NCBI Taxonomy" id="79078"/>
    <lineage>
        <taxon>Eukaryota</taxon>
        <taxon>Viridiplantae</taxon>
        <taxon>Streptophyta</taxon>
        <taxon>Embryophyta</taxon>
        <taxon>Tracheophyta</taxon>
        <taxon>Spermatophyta</taxon>
        <taxon>Magnoliopsida</taxon>
        <taxon>eudicotyledons</taxon>
        <taxon>Gunneridae</taxon>
        <taxon>Pentapetalae</taxon>
        <taxon>rosids</taxon>
        <taxon>fabids</taxon>
        <taxon>Fabales</taxon>
        <taxon>Fabaceae</taxon>
        <taxon>Papilionoideae</taxon>
        <taxon>50 kb inversion clade</taxon>
        <taxon>dalbergioids sensu lato</taxon>
        <taxon>Dalbergieae</taxon>
        <taxon>Pterocarpus clade</taxon>
        <taxon>Stylosanthes</taxon>
    </lineage>
</organism>
<comment type="caution">
    <text evidence="2">The sequence shown here is derived from an EMBL/GenBank/DDBJ whole genome shotgun (WGS) entry which is preliminary data.</text>
</comment>
<keyword evidence="3" id="KW-1185">Reference proteome</keyword>
<feature type="region of interest" description="Disordered" evidence="1">
    <location>
        <begin position="66"/>
        <end position="108"/>
    </location>
</feature>
<sequence>MKDTQVSAVNIPTSSLPPKKHPTQNTAGEGTSEAAAQSCKWRSQRIAALCRTFFQQAKNQEAITISSDLEPEQEKVEEAENMEEDPEEDPVEAPQGAGIEEDPIEKRC</sequence>
<feature type="compositionally biased region" description="Acidic residues" evidence="1">
    <location>
        <begin position="79"/>
        <end position="91"/>
    </location>
</feature>
<proteinExistence type="predicted"/>